<evidence type="ECO:0000256" key="2">
    <source>
        <dbReference type="ARBA" id="ARBA00023125"/>
    </source>
</evidence>
<keyword evidence="3" id="KW-0804">Transcription</keyword>
<keyword evidence="9" id="KW-1185">Reference proteome</keyword>
<evidence type="ECO:0000256" key="5">
    <source>
        <dbReference type="SAM" id="Coils"/>
    </source>
</evidence>
<dbReference type="InterPro" id="IPR007219">
    <property type="entry name" value="XnlR_reg_dom"/>
</dbReference>
<accession>A0A875RTX4</accession>
<dbReference type="GO" id="GO:0005634">
    <property type="term" value="C:nucleus"/>
    <property type="evidence" value="ECO:0007669"/>
    <property type="project" value="TreeGrafter"/>
</dbReference>
<gene>
    <name evidence="8" type="ORF">FOA43_001272</name>
</gene>
<evidence type="ECO:0000313" key="9">
    <source>
        <dbReference type="Proteomes" id="UP000662931"/>
    </source>
</evidence>
<dbReference type="RefSeq" id="XP_038777522.1">
    <property type="nucleotide sequence ID" value="XM_038921594.1"/>
</dbReference>
<sequence length="924" mass="104800">MLDCDRGRPCCKVCEKHNISHLCHYDPRLWESKLETHDGKETTRKELMTHTLNSVDTTSTASPIDSPPKVNVKYKSYLNRILNTNLKSNCGPILNTDTAPKSNMSSAIQEIKQKINQLEASITHDSRNLNDIQPPQPHGNRELYLIREYGANSNDTVDFFNDPPAMLMWCSRMNNHGPLSWIALVMKDPFLMPIHRKVVGRRKKNSLSVPEYIKAKIVPETVKDAEFSRQIMDDAGMSEMGPMNLAGLKDSILAGTNKTLEAQILKVLPPTKAIWMLVDRFFLYVYPFFPYLDKKEFISQVEQITGSRTSKAELAKGLHFRKKLDIATIGTLLIVLRMAYMTLANNHEKATDFPKPSADEAYLLQYLVGSETIKVAQFCLNQFHLLRRCALNVFQCAALMRDYQRIDGSDGFGDAEQQIYLGTLIQIAVSIGLNRDPSKFDPAVSSSRLGNLWRKIWYVLICHDIEDSAIFGTPIMSRPDFFDTRPPSFSQATSNTDNLDVERETVEGIISGNELCKVLGDVVNSVLDIRNPPGMGDLLLRLDRLETYTKQHWGSLLQILTLNDGIHAHNLRKMNAIISYITVQSTLHPVYYHIFLLYEKKHNTEACFKFAEKILKIVIEIVSHFVEMIRYSYRYVGKGFDYLLSPPLETAIQKCLQIQISLYMRSMTIRKSIGKGSITSEIATDIDAFMSRLMSQNFGEKYLQGLMPVSGRSFYAWRMMKATSFIFKLLQKDKFSYPPDQYNFLAELKPDKIRYLWRLTETDRYTTKQKQLWRCENVRKSSEEMSDTFTPAPETTSSTTTSHSSLPATVPLATSTSLEMSLEDIDKFWAEMLRQQKIPIAGVSGNNRNSTSNIIDPAIPAEYRDGLTTDSIDMQFLGDLGLGDTYEVSSATGSSHSGVNNDSPGLVLSDSFGDRDFIMGKNNW</sequence>
<evidence type="ECO:0000313" key="8">
    <source>
        <dbReference type="EMBL" id="QPG73957.1"/>
    </source>
</evidence>
<reference evidence="8" key="1">
    <citation type="submission" date="2020-10" db="EMBL/GenBank/DDBJ databases">
        <authorList>
            <person name="Roach M.J.R."/>
        </authorList>
    </citation>
    <scope>NUCLEOTIDE SEQUENCE</scope>
    <source>
        <strain evidence="8">CBS 1945</strain>
    </source>
</reference>
<dbReference type="GO" id="GO:0000978">
    <property type="term" value="F:RNA polymerase II cis-regulatory region sequence-specific DNA binding"/>
    <property type="evidence" value="ECO:0007669"/>
    <property type="project" value="TreeGrafter"/>
</dbReference>
<organism evidence="8 9">
    <name type="scientific">Eeniella nana</name>
    <name type="common">Yeast</name>
    <name type="synonym">Brettanomyces nanus</name>
    <dbReference type="NCBI Taxonomy" id="13502"/>
    <lineage>
        <taxon>Eukaryota</taxon>
        <taxon>Fungi</taxon>
        <taxon>Dikarya</taxon>
        <taxon>Ascomycota</taxon>
        <taxon>Saccharomycotina</taxon>
        <taxon>Pichiomycetes</taxon>
        <taxon>Pichiales</taxon>
        <taxon>Pichiaceae</taxon>
        <taxon>Brettanomyces</taxon>
    </lineage>
</organism>
<dbReference type="AlphaFoldDB" id="A0A875RTX4"/>
<name>A0A875RTX4_EENNA</name>
<evidence type="ECO:0000256" key="1">
    <source>
        <dbReference type="ARBA" id="ARBA00023015"/>
    </source>
</evidence>
<dbReference type="GO" id="GO:0006351">
    <property type="term" value="P:DNA-templated transcription"/>
    <property type="evidence" value="ECO:0007669"/>
    <property type="project" value="InterPro"/>
</dbReference>
<dbReference type="EMBL" id="CP064812">
    <property type="protein sequence ID" value="QPG73957.1"/>
    <property type="molecule type" value="Genomic_DNA"/>
</dbReference>
<feature type="coiled-coil region" evidence="5">
    <location>
        <begin position="101"/>
        <end position="128"/>
    </location>
</feature>
<evidence type="ECO:0000259" key="7">
    <source>
        <dbReference type="SMART" id="SM00906"/>
    </source>
</evidence>
<keyword evidence="5" id="KW-0175">Coiled coil</keyword>
<dbReference type="KEGG" id="bnn:FOA43_001272"/>
<dbReference type="GeneID" id="62194673"/>
<feature type="domain" description="Xylanolytic transcriptional activator regulatory" evidence="7">
    <location>
        <begin position="417"/>
        <end position="493"/>
    </location>
</feature>
<keyword evidence="1" id="KW-0805">Transcription regulation</keyword>
<feature type="region of interest" description="Disordered" evidence="6">
    <location>
        <begin position="783"/>
        <end position="808"/>
    </location>
</feature>
<dbReference type="PANTHER" id="PTHR31069:SF12">
    <property type="entry name" value="TRANSCRIPTION FACTOR DOMAIN-CONTAINING PROTEIN"/>
    <property type="match status" value="1"/>
</dbReference>
<dbReference type="GO" id="GO:0045944">
    <property type="term" value="P:positive regulation of transcription by RNA polymerase II"/>
    <property type="evidence" value="ECO:0007669"/>
    <property type="project" value="TreeGrafter"/>
</dbReference>
<dbReference type="PANTHER" id="PTHR31069">
    <property type="entry name" value="OLEATE-ACTIVATED TRANSCRIPTION FACTOR 1-RELATED"/>
    <property type="match status" value="1"/>
</dbReference>
<evidence type="ECO:0000256" key="4">
    <source>
        <dbReference type="ARBA" id="ARBA00023242"/>
    </source>
</evidence>
<dbReference type="Pfam" id="PF04082">
    <property type="entry name" value="Fungal_trans"/>
    <property type="match status" value="1"/>
</dbReference>
<dbReference type="InterPro" id="IPR050675">
    <property type="entry name" value="OAF3"/>
</dbReference>
<protein>
    <recommendedName>
        <fullName evidence="7">Xylanolytic transcriptional activator regulatory domain-containing protein</fullName>
    </recommendedName>
</protein>
<evidence type="ECO:0000256" key="6">
    <source>
        <dbReference type="SAM" id="MobiDB-lite"/>
    </source>
</evidence>
<dbReference type="GO" id="GO:0000981">
    <property type="term" value="F:DNA-binding transcription factor activity, RNA polymerase II-specific"/>
    <property type="evidence" value="ECO:0007669"/>
    <property type="project" value="TreeGrafter"/>
</dbReference>
<dbReference type="CDD" id="cd12148">
    <property type="entry name" value="fungal_TF_MHR"/>
    <property type="match status" value="1"/>
</dbReference>
<evidence type="ECO:0000256" key="3">
    <source>
        <dbReference type="ARBA" id="ARBA00023163"/>
    </source>
</evidence>
<dbReference type="OrthoDB" id="2943660at2759"/>
<dbReference type="SMART" id="SM00906">
    <property type="entry name" value="Fungal_trans"/>
    <property type="match status" value="1"/>
</dbReference>
<keyword evidence="4" id="KW-0539">Nucleus</keyword>
<dbReference type="GO" id="GO:0008270">
    <property type="term" value="F:zinc ion binding"/>
    <property type="evidence" value="ECO:0007669"/>
    <property type="project" value="InterPro"/>
</dbReference>
<dbReference type="Proteomes" id="UP000662931">
    <property type="component" value="Chromosome 1"/>
</dbReference>
<proteinExistence type="predicted"/>
<keyword evidence="2" id="KW-0238">DNA-binding</keyword>
<feature type="compositionally biased region" description="Low complexity" evidence="6">
    <location>
        <begin position="795"/>
        <end position="805"/>
    </location>
</feature>